<dbReference type="InterPro" id="IPR007914">
    <property type="entry name" value="UPF0193"/>
</dbReference>
<keyword evidence="2" id="KW-1185">Reference proteome</keyword>
<dbReference type="AlphaFoldDB" id="A0A9Q0MPL8"/>
<dbReference type="EMBL" id="WJQU01000004">
    <property type="protein sequence ID" value="KAJ6635521.1"/>
    <property type="molecule type" value="Genomic_DNA"/>
</dbReference>
<comment type="caution">
    <text evidence="1">The sequence shown here is derived from an EMBL/GenBank/DDBJ whole genome shotgun (WGS) entry which is preliminary data.</text>
</comment>
<organism evidence="1 2">
    <name type="scientific">Pseudolycoriella hygida</name>
    <dbReference type="NCBI Taxonomy" id="35572"/>
    <lineage>
        <taxon>Eukaryota</taxon>
        <taxon>Metazoa</taxon>
        <taxon>Ecdysozoa</taxon>
        <taxon>Arthropoda</taxon>
        <taxon>Hexapoda</taxon>
        <taxon>Insecta</taxon>
        <taxon>Pterygota</taxon>
        <taxon>Neoptera</taxon>
        <taxon>Endopterygota</taxon>
        <taxon>Diptera</taxon>
        <taxon>Nematocera</taxon>
        <taxon>Sciaroidea</taxon>
        <taxon>Sciaridae</taxon>
        <taxon>Pseudolycoriella</taxon>
    </lineage>
</organism>
<dbReference type="Proteomes" id="UP001151699">
    <property type="component" value="Chromosome C"/>
</dbReference>
<evidence type="ECO:0000313" key="1">
    <source>
        <dbReference type="EMBL" id="KAJ6635521.1"/>
    </source>
</evidence>
<dbReference type="OrthoDB" id="10262032at2759"/>
<evidence type="ECO:0000313" key="2">
    <source>
        <dbReference type="Proteomes" id="UP001151699"/>
    </source>
</evidence>
<accession>A0A9Q0MPL8</accession>
<gene>
    <name evidence="1" type="ORF">Bhyg_14107</name>
</gene>
<proteinExistence type="predicted"/>
<name>A0A9Q0MPL8_9DIPT</name>
<dbReference type="PANTHER" id="PTHR28348">
    <property type="entry name" value="UPF0193 PROTEIN EVG1"/>
    <property type="match status" value="1"/>
</dbReference>
<protein>
    <submittedName>
        <fullName evidence="1">UPF0193 protein EVG1 like</fullName>
    </submittedName>
</protein>
<reference evidence="1" key="1">
    <citation type="submission" date="2022-07" db="EMBL/GenBank/DDBJ databases">
        <authorList>
            <person name="Trinca V."/>
            <person name="Uliana J.V.C."/>
            <person name="Torres T.T."/>
            <person name="Ward R.J."/>
            <person name="Monesi N."/>
        </authorList>
    </citation>
    <scope>NUCLEOTIDE SEQUENCE</scope>
    <source>
        <strain evidence="1">HSMRA1968</strain>
        <tissue evidence="1">Whole embryos</tissue>
    </source>
</reference>
<dbReference type="Pfam" id="PF05250">
    <property type="entry name" value="UPF0193"/>
    <property type="match status" value="1"/>
</dbReference>
<dbReference type="PANTHER" id="PTHR28348:SF1">
    <property type="entry name" value="UPF0193 PROTEIN EVG1"/>
    <property type="match status" value="1"/>
</dbReference>
<sequence length="218" mass="25477">MIKKADWPSDRVPQGGMFHPAKVSYSKSTHDLVKLLMDEQKMTILQRDKLKYFLRNGDPLPVPKLSPPKLTAQQQYENQLAAQIIMRARSARKRTLEEIKASGAFQQEKVKSIKHLREPCNIQKLRLQEFMSGLKHHPELDSVKIKHSHKLKAKNSYVEYDPLKTLMQEIYERADWLSEMEELGEAKPHRQIIQSQIAERLRMIRELEKKKSNESGKP</sequence>